<sequence length="129" mass="14476">MEGLKISNSSKNCFIFFPTLHAKTPTPLTSIWTKRSKRCRRRASAGVWALCGWTWGGYCNVHGEVAATEAASRVSITLGRLGHVVGISPNLFGLDKMDYLFLVKPKLAYYNINIQYFNNNNNNKVCMNV</sequence>
<protein>
    <submittedName>
        <fullName evidence="1">Uncharacterized protein</fullName>
    </submittedName>
</protein>
<evidence type="ECO:0000313" key="2">
    <source>
        <dbReference type="Proteomes" id="UP000323506"/>
    </source>
</evidence>
<evidence type="ECO:0000313" key="1">
    <source>
        <dbReference type="EMBL" id="TYG67824.1"/>
    </source>
</evidence>
<dbReference type="Proteomes" id="UP000323506">
    <property type="component" value="Chromosome D05"/>
</dbReference>
<dbReference type="EMBL" id="CM017705">
    <property type="protein sequence ID" value="TYG67824.1"/>
    <property type="molecule type" value="Genomic_DNA"/>
</dbReference>
<accession>A0A5D2CE12</accession>
<organism evidence="1 2">
    <name type="scientific">Gossypium darwinii</name>
    <name type="common">Darwin's cotton</name>
    <name type="synonym">Gossypium barbadense var. darwinii</name>
    <dbReference type="NCBI Taxonomy" id="34276"/>
    <lineage>
        <taxon>Eukaryota</taxon>
        <taxon>Viridiplantae</taxon>
        <taxon>Streptophyta</taxon>
        <taxon>Embryophyta</taxon>
        <taxon>Tracheophyta</taxon>
        <taxon>Spermatophyta</taxon>
        <taxon>Magnoliopsida</taxon>
        <taxon>eudicotyledons</taxon>
        <taxon>Gunneridae</taxon>
        <taxon>Pentapetalae</taxon>
        <taxon>rosids</taxon>
        <taxon>malvids</taxon>
        <taxon>Malvales</taxon>
        <taxon>Malvaceae</taxon>
        <taxon>Malvoideae</taxon>
        <taxon>Gossypium</taxon>
    </lineage>
</organism>
<gene>
    <name evidence="1" type="ORF">ES288_D05G106300v1</name>
</gene>
<keyword evidence="2" id="KW-1185">Reference proteome</keyword>
<name>A0A5D2CE12_GOSDA</name>
<dbReference type="AlphaFoldDB" id="A0A5D2CE12"/>
<proteinExistence type="predicted"/>
<reference evidence="1 2" key="1">
    <citation type="submission" date="2019-06" db="EMBL/GenBank/DDBJ databases">
        <title>WGS assembly of Gossypium darwinii.</title>
        <authorList>
            <person name="Chen Z.J."/>
            <person name="Sreedasyam A."/>
            <person name="Ando A."/>
            <person name="Song Q."/>
            <person name="De L."/>
            <person name="Hulse-Kemp A."/>
            <person name="Ding M."/>
            <person name="Ye W."/>
            <person name="Kirkbride R."/>
            <person name="Jenkins J."/>
            <person name="Plott C."/>
            <person name="Lovell J."/>
            <person name="Lin Y.-M."/>
            <person name="Vaughn R."/>
            <person name="Liu B."/>
            <person name="Li W."/>
            <person name="Simpson S."/>
            <person name="Scheffler B."/>
            <person name="Saski C."/>
            <person name="Grover C."/>
            <person name="Hu G."/>
            <person name="Conover J."/>
            <person name="Carlson J."/>
            <person name="Shu S."/>
            <person name="Boston L."/>
            <person name="Williams M."/>
            <person name="Peterson D."/>
            <person name="Mcgee K."/>
            <person name="Jones D."/>
            <person name="Wendel J."/>
            <person name="Stelly D."/>
            <person name="Grimwood J."/>
            <person name="Schmutz J."/>
        </authorList>
    </citation>
    <scope>NUCLEOTIDE SEQUENCE [LARGE SCALE GENOMIC DNA]</scope>
    <source>
        <strain evidence="1">1808015.09</strain>
    </source>
</reference>